<dbReference type="Proteomes" id="UP000186879">
    <property type="component" value="Chromosome"/>
</dbReference>
<dbReference type="GeneID" id="30582465"/>
<dbReference type="Proteomes" id="UP000267921">
    <property type="component" value="Unassembled WGS sequence"/>
</dbReference>
<reference evidence="3 5" key="2">
    <citation type="submission" date="2016-10" db="EMBL/GenBank/DDBJ databases">
        <authorList>
            <person name="de Groot N.N."/>
        </authorList>
    </citation>
    <scope>NUCLEOTIDE SEQUENCE [LARGE SCALE GENOMIC DNA]</scope>
    <source>
        <strain evidence="3 5">Z-7982</strain>
    </source>
</reference>
<organism evidence="1 4">
    <name type="scientific">Methanohalophilus halophilus</name>
    <dbReference type="NCBI Taxonomy" id="2177"/>
    <lineage>
        <taxon>Archaea</taxon>
        <taxon>Methanobacteriati</taxon>
        <taxon>Methanobacteriota</taxon>
        <taxon>Stenosarchaea group</taxon>
        <taxon>Methanomicrobia</taxon>
        <taxon>Methanosarcinales</taxon>
        <taxon>Methanosarcinaceae</taxon>
        <taxon>Methanohalophilus</taxon>
    </lineage>
</organism>
<dbReference type="Proteomes" id="UP000198669">
    <property type="component" value="Unassembled WGS sequence"/>
</dbReference>
<evidence type="ECO:0000313" key="3">
    <source>
        <dbReference type="EMBL" id="SDW03804.1"/>
    </source>
</evidence>
<evidence type="ECO:0000313" key="1">
    <source>
        <dbReference type="EMBL" id="APH38355.1"/>
    </source>
</evidence>
<accession>A0A1L3Q0I0</accession>
<evidence type="ECO:0000313" key="6">
    <source>
        <dbReference type="Proteomes" id="UP000267921"/>
    </source>
</evidence>
<dbReference type="EMBL" id="FNMU01000001">
    <property type="protein sequence ID" value="SDW03804.1"/>
    <property type="molecule type" value="Genomic_DNA"/>
</dbReference>
<sequence length="232" mass="25712">MENKEISDKLKEILQLKYEPVAVKLVKKGEDIPADFNQPEKKTRHCQSIMKARTGECLVIPADKHACVVGGSSLGLLETPDNVRSGEFHSKIGMFDTPQAAAKMIEERAEFEECSMQATVVCPLEKADFKPDVVVLVDLPETLYWIVPAFTFEKGGRVTLSTAPFQATCVDSTIIPIQTGDVNFSMGCFGCRRTTDIGRDEMLVGIPGPILENIVEHLEKLYEKPIRKARGL</sequence>
<dbReference type="Pfam" id="PF02596">
    <property type="entry name" value="DUF169"/>
    <property type="match status" value="1"/>
</dbReference>
<dbReference type="AlphaFoldDB" id="A0A1L3Q0I0"/>
<evidence type="ECO:0000313" key="5">
    <source>
        <dbReference type="Proteomes" id="UP000198669"/>
    </source>
</evidence>
<name>A0A1L3Q0I0_9EURY</name>
<dbReference type="EMBL" id="CP017921">
    <property type="protein sequence ID" value="APH38355.1"/>
    <property type="molecule type" value="Genomic_DNA"/>
</dbReference>
<dbReference type="PANTHER" id="PTHR37954">
    <property type="entry name" value="BLL4979 PROTEIN"/>
    <property type="match status" value="1"/>
</dbReference>
<dbReference type="InterPro" id="IPR003748">
    <property type="entry name" value="DUF169"/>
</dbReference>
<dbReference type="KEGG" id="mhaz:BHR79_01870"/>
<reference evidence="1 4" key="1">
    <citation type="submission" date="2016-10" db="EMBL/GenBank/DDBJ databases">
        <title>Methanohalophilus halophilus.</title>
        <authorList>
            <person name="L'haridon S."/>
        </authorList>
    </citation>
    <scope>NUCLEOTIDE SEQUENCE [LARGE SCALE GENOMIC DNA]</scope>
    <source>
        <strain evidence="1 4">Z-7982</strain>
    </source>
</reference>
<protein>
    <submittedName>
        <fullName evidence="3">Uncharacterized conserved protein, DUF169 family</fullName>
    </submittedName>
</protein>
<evidence type="ECO:0000313" key="4">
    <source>
        <dbReference type="Proteomes" id="UP000186879"/>
    </source>
</evidence>
<dbReference type="STRING" id="2177.BHR79_01870"/>
<evidence type="ECO:0000313" key="2">
    <source>
        <dbReference type="EMBL" id="RNI10776.1"/>
    </source>
</evidence>
<reference evidence="2 6" key="3">
    <citation type="submission" date="2018-10" db="EMBL/GenBank/DDBJ databases">
        <title>Cultivation of a novel Methanohalophilus strain from Kebrit Deep of the Red Sea and a genomic comparison of members of the genus Methanohalophilus.</title>
        <authorList>
            <person name="Guan Y."/>
            <person name="Ngugi D.K."/>
            <person name="Stingl U."/>
        </authorList>
    </citation>
    <scope>NUCLEOTIDE SEQUENCE [LARGE SCALE GENOMIC DNA]</scope>
    <source>
        <strain evidence="2 6">DSM 3094</strain>
    </source>
</reference>
<proteinExistence type="predicted"/>
<dbReference type="PANTHER" id="PTHR37954:SF3">
    <property type="entry name" value="DUF169 DOMAIN-CONTAINING PROTEIN"/>
    <property type="match status" value="1"/>
</dbReference>
<dbReference type="OrthoDB" id="81191at2157"/>
<dbReference type="EMBL" id="RJJG01000001">
    <property type="protein sequence ID" value="RNI10776.1"/>
    <property type="molecule type" value="Genomic_DNA"/>
</dbReference>
<dbReference type="RefSeq" id="WP_072560672.1">
    <property type="nucleotide sequence ID" value="NZ_CP017921.1"/>
</dbReference>
<keyword evidence="4" id="KW-1185">Reference proteome</keyword>
<gene>
    <name evidence="1" type="ORF">BHR79_01870</name>
    <name evidence="2" type="ORF">EFE40_00915</name>
    <name evidence="3" type="ORF">SAMN04515625_0199</name>
</gene>